<evidence type="ECO:0000313" key="1">
    <source>
        <dbReference type="EMBL" id="MBA0795733.1"/>
    </source>
</evidence>
<dbReference type="AlphaFoldDB" id="A0A7J9GDW1"/>
<gene>
    <name evidence="1" type="ORF">Gohar_006571</name>
</gene>
<dbReference type="EMBL" id="JABFAD010000004">
    <property type="protein sequence ID" value="MBA0795733.1"/>
    <property type="molecule type" value="Genomic_DNA"/>
</dbReference>
<protein>
    <submittedName>
        <fullName evidence="1">Uncharacterized protein</fullName>
    </submittedName>
</protein>
<name>A0A7J9GDW1_9ROSI</name>
<sequence length="22" mass="2473">MMNSFALLLIGLTKIGSYKRES</sequence>
<evidence type="ECO:0000313" key="2">
    <source>
        <dbReference type="Proteomes" id="UP000593560"/>
    </source>
</evidence>
<keyword evidence="2" id="KW-1185">Reference proteome</keyword>
<comment type="caution">
    <text evidence="1">The sequence shown here is derived from an EMBL/GenBank/DDBJ whole genome shotgun (WGS) entry which is preliminary data.</text>
</comment>
<dbReference type="OrthoDB" id="1937726at2759"/>
<reference evidence="1 2" key="1">
    <citation type="journal article" date="2019" name="Genome Biol. Evol.">
        <title>Insights into the evolution of the New World diploid cottons (Gossypium, subgenus Houzingenia) based on genome sequencing.</title>
        <authorList>
            <person name="Grover C.E."/>
            <person name="Arick M.A. 2nd"/>
            <person name="Thrash A."/>
            <person name="Conover J.L."/>
            <person name="Sanders W.S."/>
            <person name="Peterson D.G."/>
            <person name="Frelichowski J.E."/>
            <person name="Scheffler J.A."/>
            <person name="Scheffler B.E."/>
            <person name="Wendel J.F."/>
        </authorList>
    </citation>
    <scope>NUCLEOTIDE SEQUENCE [LARGE SCALE GENOMIC DNA]</scope>
    <source>
        <strain evidence="1">0</strain>
        <tissue evidence="1">Leaf</tissue>
    </source>
</reference>
<accession>A0A7J9GDW1</accession>
<organism evidence="1 2">
    <name type="scientific">Gossypium harknessii</name>
    <dbReference type="NCBI Taxonomy" id="34285"/>
    <lineage>
        <taxon>Eukaryota</taxon>
        <taxon>Viridiplantae</taxon>
        <taxon>Streptophyta</taxon>
        <taxon>Embryophyta</taxon>
        <taxon>Tracheophyta</taxon>
        <taxon>Spermatophyta</taxon>
        <taxon>Magnoliopsida</taxon>
        <taxon>eudicotyledons</taxon>
        <taxon>Gunneridae</taxon>
        <taxon>Pentapetalae</taxon>
        <taxon>rosids</taxon>
        <taxon>malvids</taxon>
        <taxon>Malvales</taxon>
        <taxon>Malvaceae</taxon>
        <taxon>Malvoideae</taxon>
        <taxon>Gossypium</taxon>
    </lineage>
</organism>
<dbReference type="Proteomes" id="UP000593560">
    <property type="component" value="Unassembled WGS sequence"/>
</dbReference>
<proteinExistence type="predicted"/>